<dbReference type="Proteomes" id="UP000789595">
    <property type="component" value="Unassembled WGS sequence"/>
</dbReference>
<keyword evidence="2" id="KW-1185">Reference proteome</keyword>
<accession>A0A8J2WQI3</accession>
<dbReference type="CDD" id="cd02440">
    <property type="entry name" value="AdoMet_MTases"/>
    <property type="match status" value="1"/>
</dbReference>
<organism evidence="1 2">
    <name type="scientific">Pelagomonas calceolata</name>
    <dbReference type="NCBI Taxonomy" id="35677"/>
    <lineage>
        <taxon>Eukaryota</taxon>
        <taxon>Sar</taxon>
        <taxon>Stramenopiles</taxon>
        <taxon>Ochrophyta</taxon>
        <taxon>Pelagophyceae</taxon>
        <taxon>Pelagomonadales</taxon>
        <taxon>Pelagomonadaceae</taxon>
        <taxon>Pelagomonas</taxon>
    </lineage>
</organism>
<dbReference type="SUPFAM" id="SSF53335">
    <property type="entry name" value="S-adenosyl-L-methionine-dependent methyltransferases"/>
    <property type="match status" value="1"/>
</dbReference>
<dbReference type="PANTHER" id="PTHR14614">
    <property type="entry name" value="HEPATOCELLULAR CARCINOMA-ASSOCIATED ANTIGEN"/>
    <property type="match status" value="1"/>
</dbReference>
<protein>
    <recommendedName>
        <fullName evidence="3">Calmodulin-lysine N-methyltransferase</fullName>
    </recommendedName>
</protein>
<evidence type="ECO:0000313" key="2">
    <source>
        <dbReference type="Proteomes" id="UP000789595"/>
    </source>
</evidence>
<dbReference type="AlphaFoldDB" id="A0A8J2WQI3"/>
<sequence length="315" mass="34120">MVLVRGYLDQMAALADDKKAQLREWFASARRRSLPVVPVPFGLTAADLFARPASKSGGAFDPAWKSTSASGYPKNYCGIRYPKNYQYRLGVDFTAAREPFVLADVGVLPEIHGRPRKQTLRLAQQMTEGGIAGVLWNAGRALTFMLPRLPEWREEGRFAGKVLELGTGTGLVGTACWLRGAREVAMTDLPAAIELARANVAANVGAAAGLRVEPLAWGAPLPAALAGPWDVVVAADCLYDVAALPALLRTLGEVSDARTVVYLAYKRRVDAREAPFFADLENLFDRVAFTAPEAVPAEWRGTGLHLCRATGRRQT</sequence>
<name>A0A8J2WQI3_9STRA</name>
<dbReference type="InterPro" id="IPR029063">
    <property type="entry name" value="SAM-dependent_MTases_sf"/>
</dbReference>
<dbReference type="Pfam" id="PF10294">
    <property type="entry name" value="Methyltransf_16"/>
    <property type="match status" value="1"/>
</dbReference>
<gene>
    <name evidence="1" type="ORF">PECAL_5P09920</name>
</gene>
<proteinExistence type="predicted"/>
<dbReference type="EMBL" id="CAKKNE010000005">
    <property type="protein sequence ID" value="CAH0376410.1"/>
    <property type="molecule type" value="Genomic_DNA"/>
</dbReference>
<comment type="caution">
    <text evidence="1">The sequence shown here is derived from an EMBL/GenBank/DDBJ whole genome shotgun (WGS) entry which is preliminary data.</text>
</comment>
<reference evidence="1" key="1">
    <citation type="submission" date="2021-11" db="EMBL/GenBank/DDBJ databases">
        <authorList>
            <consortium name="Genoscope - CEA"/>
            <person name="William W."/>
        </authorList>
    </citation>
    <scope>NUCLEOTIDE SEQUENCE</scope>
</reference>
<evidence type="ECO:0000313" key="1">
    <source>
        <dbReference type="EMBL" id="CAH0376410.1"/>
    </source>
</evidence>
<dbReference type="OrthoDB" id="407325at2759"/>
<evidence type="ECO:0008006" key="3">
    <source>
        <dbReference type="Google" id="ProtNLM"/>
    </source>
</evidence>
<dbReference type="Gene3D" id="3.40.50.150">
    <property type="entry name" value="Vaccinia Virus protein VP39"/>
    <property type="match status" value="1"/>
</dbReference>
<dbReference type="InterPro" id="IPR019410">
    <property type="entry name" value="Methyltransf_16"/>
</dbReference>